<dbReference type="EC" id="2.7.13.3" evidence="2"/>
<keyword evidence="5 8" id="KW-0418">Kinase</keyword>
<accession>A0ABQ0MWG7</accession>
<dbReference type="InterPro" id="IPR036097">
    <property type="entry name" value="HisK_dim/P_sf"/>
</dbReference>
<feature type="transmembrane region" description="Helical" evidence="6">
    <location>
        <begin position="237"/>
        <end position="258"/>
    </location>
</feature>
<dbReference type="Pfam" id="PF17159">
    <property type="entry name" value="MASE3"/>
    <property type="match status" value="1"/>
</dbReference>
<dbReference type="RefSeq" id="WP_057182846.1">
    <property type="nucleotide sequence ID" value="NZ_BDQM01000018.1"/>
</dbReference>
<evidence type="ECO:0000256" key="2">
    <source>
        <dbReference type="ARBA" id="ARBA00012438"/>
    </source>
</evidence>
<dbReference type="InterPro" id="IPR004358">
    <property type="entry name" value="Sig_transdc_His_kin-like_C"/>
</dbReference>
<dbReference type="InterPro" id="IPR005467">
    <property type="entry name" value="His_kinase_dom"/>
</dbReference>
<keyword evidence="9" id="KW-1185">Reference proteome</keyword>
<evidence type="ECO:0000256" key="4">
    <source>
        <dbReference type="ARBA" id="ARBA00022679"/>
    </source>
</evidence>
<feature type="transmembrane region" description="Helical" evidence="6">
    <location>
        <begin position="172"/>
        <end position="193"/>
    </location>
</feature>
<evidence type="ECO:0000256" key="3">
    <source>
        <dbReference type="ARBA" id="ARBA00022553"/>
    </source>
</evidence>
<feature type="transmembrane region" description="Helical" evidence="6">
    <location>
        <begin position="138"/>
        <end position="160"/>
    </location>
</feature>
<name>A0ABQ0MWG7_9GAMM</name>
<dbReference type="PANTHER" id="PTHR43304">
    <property type="entry name" value="PHYTOCHROME-LIKE PROTEIN CPH1"/>
    <property type="match status" value="1"/>
</dbReference>
<feature type="transmembrane region" description="Helical" evidence="6">
    <location>
        <begin position="213"/>
        <end position="230"/>
    </location>
</feature>
<comment type="catalytic activity">
    <reaction evidence="1">
        <text>ATP + protein L-histidine = ADP + protein N-phospho-L-histidine.</text>
        <dbReference type="EC" id="2.7.13.3"/>
    </reaction>
</comment>
<dbReference type="SUPFAM" id="SSF55874">
    <property type="entry name" value="ATPase domain of HSP90 chaperone/DNA topoisomerase II/histidine kinase"/>
    <property type="match status" value="1"/>
</dbReference>
<evidence type="ECO:0000256" key="1">
    <source>
        <dbReference type="ARBA" id="ARBA00000085"/>
    </source>
</evidence>
<reference evidence="8 9" key="1">
    <citation type="submission" date="2017-06" db="EMBL/GenBank/DDBJ databases">
        <title>Whole Genome Sequences of Colwellia marinimaniae MTCD1.</title>
        <authorList>
            <person name="Kusumoto H."/>
            <person name="Inoue M."/>
            <person name="Tanikawa K."/>
            <person name="Maeji H."/>
            <person name="Cameron J.H."/>
            <person name="Bartlett D.H."/>
        </authorList>
    </citation>
    <scope>NUCLEOTIDE SEQUENCE [LARGE SCALE GENOMIC DNA]</scope>
    <source>
        <strain evidence="8 9">MTCD1</strain>
    </source>
</reference>
<dbReference type="SMART" id="SM00388">
    <property type="entry name" value="HisKA"/>
    <property type="match status" value="1"/>
</dbReference>
<proteinExistence type="predicted"/>
<dbReference type="PRINTS" id="PR00344">
    <property type="entry name" value="BCTRLSENSOR"/>
</dbReference>
<feature type="transmembrane region" description="Helical" evidence="6">
    <location>
        <begin position="69"/>
        <end position="91"/>
    </location>
</feature>
<feature type="domain" description="Histidine kinase" evidence="7">
    <location>
        <begin position="338"/>
        <end position="554"/>
    </location>
</feature>
<keyword evidence="6" id="KW-0812">Transmembrane</keyword>
<dbReference type="InterPro" id="IPR033425">
    <property type="entry name" value="MASE3"/>
</dbReference>
<dbReference type="Gene3D" id="3.30.565.10">
    <property type="entry name" value="Histidine kinase-like ATPase, C-terminal domain"/>
    <property type="match status" value="1"/>
</dbReference>
<feature type="transmembrane region" description="Helical" evidence="6">
    <location>
        <begin position="103"/>
        <end position="126"/>
    </location>
</feature>
<dbReference type="InterPro" id="IPR052162">
    <property type="entry name" value="Sensor_kinase/Photoreceptor"/>
</dbReference>
<dbReference type="PROSITE" id="PS50109">
    <property type="entry name" value="HIS_KIN"/>
    <property type="match status" value="1"/>
</dbReference>
<dbReference type="Proteomes" id="UP000197068">
    <property type="component" value="Unassembled WGS sequence"/>
</dbReference>
<sequence>MINFFYIEDEYRLPRAIVLAVVVICILPFLLQLMGADFGNAIHVPATGQASSIAQVTTDDMFYQLSGGFTHALLEWTAFSAAIFVVLLAFCHYSITNDITTPVIGVALFCAGVMDAFHTLAATRLISAVAENNDLIPFTWALSRVFNAVIMIAGVGMFLSGRKIHPKNGFKFIIITSLVFAFIGYLLIYFAATSHDLPQTQFPHAIIRRPYDIVPLLLFLFAGLVVYPMFAKRYPSIFATALLLSALPEVAVELHMAFGSQRLFDSDFNIAHFLKIIAYVIPLVGLVLDYVQTYKIQIAHHEQLKAAHEKLNTKACELDRTNNRLIQSNAELEKFAYIASHDLQEPLRKIQAFGDRLHKRIAIVDDVKAIDYIDRMQKASTRMRSLIDDLLKFSQVGSDDYTLKETDLNEVLKSVIDDLHISIDEKSAQINIEQLPIILGESNKLYQVFLNILSNSLKFAKEGEQPIIKITSQQVIVENKDYWQIKITDNGIGFEQEYAIKIFEIFQRLHGRSQYQGTGIGLAICKKIMEMHNGMIYVEAELDKGACFILLFEL</sequence>
<dbReference type="EMBL" id="BDQM01000018">
    <property type="protein sequence ID" value="GAW96721.1"/>
    <property type="molecule type" value="Genomic_DNA"/>
</dbReference>
<evidence type="ECO:0000313" key="8">
    <source>
        <dbReference type="EMBL" id="GAW96721.1"/>
    </source>
</evidence>
<keyword evidence="6" id="KW-0472">Membrane</keyword>
<dbReference type="PANTHER" id="PTHR43304:SF1">
    <property type="entry name" value="PAC DOMAIN-CONTAINING PROTEIN"/>
    <property type="match status" value="1"/>
</dbReference>
<gene>
    <name evidence="8" type="ORF">MTCD1_02341</name>
</gene>
<evidence type="ECO:0000259" key="7">
    <source>
        <dbReference type="PROSITE" id="PS50109"/>
    </source>
</evidence>
<feature type="transmembrane region" description="Helical" evidence="6">
    <location>
        <begin position="12"/>
        <end position="31"/>
    </location>
</feature>
<protein>
    <recommendedName>
        <fullName evidence="2">histidine kinase</fullName>
        <ecNumber evidence="2">2.7.13.3</ecNumber>
    </recommendedName>
</protein>
<keyword evidence="4" id="KW-0808">Transferase</keyword>
<dbReference type="Pfam" id="PF02518">
    <property type="entry name" value="HATPase_c"/>
    <property type="match status" value="1"/>
</dbReference>
<dbReference type="SUPFAM" id="SSF47384">
    <property type="entry name" value="Homodimeric domain of signal transducing histidine kinase"/>
    <property type="match status" value="1"/>
</dbReference>
<evidence type="ECO:0000256" key="5">
    <source>
        <dbReference type="ARBA" id="ARBA00022777"/>
    </source>
</evidence>
<evidence type="ECO:0000256" key="6">
    <source>
        <dbReference type="SAM" id="Phobius"/>
    </source>
</evidence>
<dbReference type="InterPro" id="IPR003661">
    <property type="entry name" value="HisK_dim/P_dom"/>
</dbReference>
<dbReference type="InterPro" id="IPR003594">
    <property type="entry name" value="HATPase_dom"/>
</dbReference>
<evidence type="ECO:0000313" key="9">
    <source>
        <dbReference type="Proteomes" id="UP000197068"/>
    </source>
</evidence>
<feature type="transmembrane region" description="Helical" evidence="6">
    <location>
        <begin position="270"/>
        <end position="291"/>
    </location>
</feature>
<dbReference type="CDD" id="cd00082">
    <property type="entry name" value="HisKA"/>
    <property type="match status" value="1"/>
</dbReference>
<keyword evidence="6" id="KW-1133">Transmembrane helix</keyword>
<organism evidence="8 9">
    <name type="scientific">Colwellia marinimaniae</name>
    <dbReference type="NCBI Taxonomy" id="1513592"/>
    <lineage>
        <taxon>Bacteria</taxon>
        <taxon>Pseudomonadati</taxon>
        <taxon>Pseudomonadota</taxon>
        <taxon>Gammaproteobacteria</taxon>
        <taxon>Alteromonadales</taxon>
        <taxon>Colwelliaceae</taxon>
        <taxon>Colwellia</taxon>
    </lineage>
</organism>
<dbReference type="Gene3D" id="1.10.287.130">
    <property type="match status" value="1"/>
</dbReference>
<keyword evidence="3" id="KW-0597">Phosphoprotein</keyword>
<comment type="caution">
    <text evidence="8">The sequence shown here is derived from an EMBL/GenBank/DDBJ whole genome shotgun (WGS) entry which is preliminary data.</text>
</comment>
<dbReference type="SMART" id="SM00387">
    <property type="entry name" value="HATPase_c"/>
    <property type="match status" value="1"/>
</dbReference>
<dbReference type="Pfam" id="PF00512">
    <property type="entry name" value="HisKA"/>
    <property type="match status" value="1"/>
</dbReference>
<dbReference type="GO" id="GO:0016301">
    <property type="term" value="F:kinase activity"/>
    <property type="evidence" value="ECO:0007669"/>
    <property type="project" value="UniProtKB-KW"/>
</dbReference>
<dbReference type="InterPro" id="IPR036890">
    <property type="entry name" value="HATPase_C_sf"/>
</dbReference>